<dbReference type="EMBL" id="MKKK01000007">
    <property type="protein sequence ID" value="OEY97561.1"/>
    <property type="molecule type" value="Genomic_DNA"/>
</dbReference>
<dbReference type="Proteomes" id="UP000185895">
    <property type="component" value="Unassembled WGS sequence"/>
</dbReference>
<feature type="compositionally biased region" description="Polar residues" evidence="1">
    <location>
        <begin position="96"/>
        <end position="107"/>
    </location>
</feature>
<evidence type="ECO:0000256" key="1">
    <source>
        <dbReference type="SAM" id="MobiDB-lite"/>
    </source>
</evidence>
<gene>
    <name evidence="2" type="ORF">BJI46_09410</name>
</gene>
<organism evidence="2 3">
    <name type="scientific">Acinetobacter qingfengensis</name>
    <dbReference type="NCBI Taxonomy" id="1262585"/>
    <lineage>
        <taxon>Bacteria</taxon>
        <taxon>Pseudomonadati</taxon>
        <taxon>Pseudomonadota</taxon>
        <taxon>Gammaproteobacteria</taxon>
        <taxon>Moraxellales</taxon>
        <taxon>Moraxellaceae</taxon>
        <taxon>Acinetobacter</taxon>
    </lineage>
</organism>
<feature type="compositionally biased region" description="Low complexity" evidence="1">
    <location>
        <begin position="52"/>
        <end position="68"/>
    </location>
</feature>
<reference evidence="2 3" key="1">
    <citation type="submission" date="2016-09" db="EMBL/GenBank/DDBJ databases">
        <authorList>
            <person name="Capua I."/>
            <person name="De Benedictis P."/>
            <person name="Joannis T."/>
            <person name="Lombin L.H."/>
            <person name="Cattoli G."/>
        </authorList>
    </citation>
    <scope>NUCLEOTIDE SEQUENCE [LARGE SCALE GENOMIC DNA]</scope>
    <source>
        <strain evidence="2 3">ANC 4671</strain>
    </source>
</reference>
<accession>A0A1E7RDZ7</accession>
<dbReference type="OrthoDB" id="7068596at2"/>
<feature type="region of interest" description="Disordered" evidence="1">
    <location>
        <begin position="22"/>
        <end position="115"/>
    </location>
</feature>
<proteinExistence type="predicted"/>
<evidence type="ECO:0000313" key="3">
    <source>
        <dbReference type="Proteomes" id="UP000185895"/>
    </source>
</evidence>
<name>A0A1E7RDZ7_9GAMM</name>
<feature type="compositionally biased region" description="Polar residues" evidence="1">
    <location>
        <begin position="69"/>
        <end position="89"/>
    </location>
</feature>
<dbReference type="STRING" id="1262585.BJI46_09410"/>
<dbReference type="AlphaFoldDB" id="A0A1E7RDZ7"/>
<comment type="caution">
    <text evidence="2">The sequence shown here is derived from an EMBL/GenBank/DDBJ whole genome shotgun (WGS) entry which is preliminary data.</text>
</comment>
<keyword evidence="3" id="KW-1185">Reference proteome</keyword>
<sequence>MTILASHTLHAQNFYKWIDAKGSTHYTTTPPPKNAQKLGKIMTYNDSVTSSAKPATATNTTQQNPQKTESSNNPSEQSQHSTQPQTNNEKIPLPPQSSDTNQTQPAIPQQGRAVL</sequence>
<evidence type="ECO:0000313" key="2">
    <source>
        <dbReference type="EMBL" id="OEY97561.1"/>
    </source>
</evidence>
<protein>
    <submittedName>
        <fullName evidence="2">Uncharacterized protein</fullName>
    </submittedName>
</protein>